<sequence>MASVFHQIQYWTLTIPPNGYQWLSYGPDARYRTGTVQASCNPATPQGPGSTVHRTHSLGVPEIIITSIPLVQGDLVFTNTYAGFAIWNRGQETVYNFSVALSVIQP</sequence>
<proteinExistence type="predicted"/>
<gene>
    <name evidence="1" type="ORF">WCD41_02020</name>
</gene>
<keyword evidence="2" id="KW-1185">Reference proteome</keyword>
<protein>
    <submittedName>
        <fullName evidence="1">Uncharacterized protein</fullName>
    </submittedName>
</protein>
<evidence type="ECO:0000313" key="1">
    <source>
        <dbReference type="EMBL" id="MEJ2885212.1"/>
    </source>
</evidence>
<reference evidence="1 2" key="1">
    <citation type="submission" date="2024-03" db="EMBL/GenBank/DDBJ databases">
        <title>Actinomycetospora sp. OC33-EN06, a novel actinomycete isolated from wild orchid (Aerides multiflora).</title>
        <authorList>
            <person name="Suriyachadkun C."/>
        </authorList>
    </citation>
    <scope>NUCLEOTIDE SEQUENCE [LARGE SCALE GENOMIC DNA]</scope>
    <source>
        <strain evidence="1 2">OC33-EN06</strain>
    </source>
</reference>
<evidence type="ECO:0000313" key="2">
    <source>
        <dbReference type="Proteomes" id="UP001370100"/>
    </source>
</evidence>
<accession>A0ABU8MYK8</accession>
<name>A0ABU8MYK8_9PSEU</name>
<dbReference type="EMBL" id="JBBEGL010000001">
    <property type="protein sequence ID" value="MEJ2885212.1"/>
    <property type="molecule type" value="Genomic_DNA"/>
</dbReference>
<dbReference type="RefSeq" id="WP_337711705.1">
    <property type="nucleotide sequence ID" value="NZ_JBBEGL010000001.1"/>
</dbReference>
<organism evidence="1 2">
    <name type="scientific">Actinomycetospora aeridis</name>
    <dbReference type="NCBI Taxonomy" id="3129231"/>
    <lineage>
        <taxon>Bacteria</taxon>
        <taxon>Bacillati</taxon>
        <taxon>Actinomycetota</taxon>
        <taxon>Actinomycetes</taxon>
        <taxon>Pseudonocardiales</taxon>
        <taxon>Pseudonocardiaceae</taxon>
        <taxon>Actinomycetospora</taxon>
    </lineage>
</organism>
<comment type="caution">
    <text evidence="1">The sequence shown here is derived from an EMBL/GenBank/DDBJ whole genome shotgun (WGS) entry which is preliminary data.</text>
</comment>
<dbReference type="Proteomes" id="UP001370100">
    <property type="component" value="Unassembled WGS sequence"/>
</dbReference>